<dbReference type="PANTHER" id="PTHR11360">
    <property type="entry name" value="MONOCARBOXYLATE TRANSPORTER"/>
    <property type="match status" value="1"/>
</dbReference>
<evidence type="ECO:0000256" key="5">
    <source>
        <dbReference type="SAM" id="MobiDB-lite"/>
    </source>
</evidence>
<feature type="transmembrane region" description="Helical" evidence="6">
    <location>
        <begin position="236"/>
        <end position="253"/>
    </location>
</feature>
<dbReference type="InterPro" id="IPR005829">
    <property type="entry name" value="Sugar_transporter_CS"/>
</dbReference>
<dbReference type="GO" id="GO:0016020">
    <property type="term" value="C:membrane"/>
    <property type="evidence" value="ECO:0007669"/>
    <property type="project" value="UniProtKB-SubCell"/>
</dbReference>
<feature type="transmembrane region" description="Helical" evidence="6">
    <location>
        <begin position="144"/>
        <end position="166"/>
    </location>
</feature>
<feature type="transmembrane region" description="Helical" evidence="6">
    <location>
        <begin position="172"/>
        <end position="192"/>
    </location>
</feature>
<sequence length="423" mass="44935">MYKLLNRLPFFYGWTVLFAAGSSMVVRNSAASLTLAVFIFPMSEDLGWSRTLIAGAASLGGLVATVASPVVGWALDRYGARVILTGSVLILGLSTVSLAWATVPIAFYLAYGLGRVIFSSPLNIGPSVVVSRWFVRRRGLATGFLFLSHSLGMITFPLIAGLVIKYRGWEDAWIVLGVLVWILALGPVSMLVRQTPEEVGLLPDGDPPKSQAGGAETSAVTEEQNWTLREAARTPTLWLLAMATGSLFLLQSGTNIHQGAYFLDQGLGVGVSAATLSLNAVFTGVGSIFWGWLVDRVPVRFTYAGVALMMAVALILFPMADTTVEALIVASIFGAAVGGILVVPVVAYADYFGRRSLSAIRGVTEPFVSLGQAIGALFSGIVYDVTGSYKDAFLVLSILGFATIAMLLATRAPVRERQGIQIG</sequence>
<dbReference type="SUPFAM" id="SSF103473">
    <property type="entry name" value="MFS general substrate transporter"/>
    <property type="match status" value="1"/>
</dbReference>
<dbReference type="PROSITE" id="PS50850">
    <property type="entry name" value="MFS"/>
    <property type="match status" value="1"/>
</dbReference>
<reference evidence="8" key="1">
    <citation type="submission" date="2018-05" db="EMBL/GenBank/DDBJ databases">
        <authorList>
            <person name="Lanie J.A."/>
            <person name="Ng W.-L."/>
            <person name="Kazmierczak K.M."/>
            <person name="Andrzejewski T.M."/>
            <person name="Davidsen T.M."/>
            <person name="Wayne K.J."/>
            <person name="Tettelin H."/>
            <person name="Glass J.I."/>
            <person name="Rusch D."/>
            <person name="Podicherti R."/>
            <person name="Tsui H.-C.T."/>
            <person name="Winkler M.E."/>
        </authorList>
    </citation>
    <scope>NUCLEOTIDE SEQUENCE</scope>
</reference>
<feature type="region of interest" description="Disordered" evidence="5">
    <location>
        <begin position="201"/>
        <end position="222"/>
    </location>
</feature>
<dbReference type="Gene3D" id="1.20.1250.20">
    <property type="entry name" value="MFS general substrate transporter like domains"/>
    <property type="match status" value="2"/>
</dbReference>
<name>A0A381Q2M7_9ZZZZ</name>
<feature type="transmembrane region" description="Helical" evidence="6">
    <location>
        <begin position="52"/>
        <end position="75"/>
    </location>
</feature>
<accession>A0A381Q2M7</accession>
<evidence type="ECO:0000259" key="7">
    <source>
        <dbReference type="PROSITE" id="PS50850"/>
    </source>
</evidence>
<dbReference type="PROSITE" id="PS00216">
    <property type="entry name" value="SUGAR_TRANSPORT_1"/>
    <property type="match status" value="1"/>
</dbReference>
<dbReference type="InterPro" id="IPR036259">
    <property type="entry name" value="MFS_trans_sf"/>
</dbReference>
<feature type="transmembrane region" description="Helical" evidence="6">
    <location>
        <begin position="301"/>
        <end position="320"/>
    </location>
</feature>
<keyword evidence="3 6" id="KW-1133">Transmembrane helix</keyword>
<dbReference type="InterPro" id="IPR020846">
    <property type="entry name" value="MFS_dom"/>
</dbReference>
<evidence type="ECO:0000313" key="8">
    <source>
        <dbReference type="EMBL" id="SUZ73591.1"/>
    </source>
</evidence>
<proteinExistence type="predicted"/>
<feature type="transmembrane region" description="Helical" evidence="6">
    <location>
        <begin position="326"/>
        <end position="347"/>
    </location>
</feature>
<dbReference type="GO" id="GO:0022857">
    <property type="term" value="F:transmembrane transporter activity"/>
    <property type="evidence" value="ECO:0007669"/>
    <property type="project" value="InterPro"/>
</dbReference>
<feature type="domain" description="Major facilitator superfamily (MFS) profile" evidence="7">
    <location>
        <begin position="16"/>
        <end position="415"/>
    </location>
</feature>
<keyword evidence="4 6" id="KW-0472">Membrane</keyword>
<keyword evidence="2 6" id="KW-0812">Transmembrane</keyword>
<feature type="transmembrane region" description="Helical" evidence="6">
    <location>
        <begin position="116"/>
        <end position="135"/>
    </location>
</feature>
<evidence type="ECO:0000256" key="2">
    <source>
        <dbReference type="ARBA" id="ARBA00022692"/>
    </source>
</evidence>
<gene>
    <name evidence="8" type="ORF">METZ01_LOCUS26445</name>
</gene>
<feature type="transmembrane region" description="Helical" evidence="6">
    <location>
        <begin position="392"/>
        <end position="410"/>
    </location>
</feature>
<feature type="transmembrane region" description="Helical" evidence="6">
    <location>
        <begin position="367"/>
        <end position="386"/>
    </location>
</feature>
<evidence type="ECO:0000256" key="1">
    <source>
        <dbReference type="ARBA" id="ARBA00004141"/>
    </source>
</evidence>
<evidence type="ECO:0000256" key="4">
    <source>
        <dbReference type="ARBA" id="ARBA00023136"/>
    </source>
</evidence>
<organism evidence="8">
    <name type="scientific">marine metagenome</name>
    <dbReference type="NCBI Taxonomy" id="408172"/>
    <lineage>
        <taxon>unclassified sequences</taxon>
        <taxon>metagenomes</taxon>
        <taxon>ecological metagenomes</taxon>
    </lineage>
</organism>
<dbReference type="InterPro" id="IPR050327">
    <property type="entry name" value="Proton-linked_MCT"/>
</dbReference>
<feature type="transmembrane region" description="Helical" evidence="6">
    <location>
        <begin position="82"/>
        <end position="110"/>
    </location>
</feature>
<dbReference type="InterPro" id="IPR011701">
    <property type="entry name" value="MFS"/>
</dbReference>
<feature type="transmembrane region" description="Helical" evidence="6">
    <location>
        <begin position="273"/>
        <end position="294"/>
    </location>
</feature>
<dbReference type="AlphaFoldDB" id="A0A381Q2M7"/>
<evidence type="ECO:0000256" key="6">
    <source>
        <dbReference type="SAM" id="Phobius"/>
    </source>
</evidence>
<protein>
    <recommendedName>
        <fullName evidence="7">Major facilitator superfamily (MFS) profile domain-containing protein</fullName>
    </recommendedName>
</protein>
<dbReference type="EMBL" id="UINC01001183">
    <property type="protein sequence ID" value="SUZ73591.1"/>
    <property type="molecule type" value="Genomic_DNA"/>
</dbReference>
<comment type="subcellular location">
    <subcellularLocation>
        <location evidence="1">Membrane</location>
        <topology evidence="1">Multi-pass membrane protein</topology>
    </subcellularLocation>
</comment>
<evidence type="ECO:0000256" key="3">
    <source>
        <dbReference type="ARBA" id="ARBA00022989"/>
    </source>
</evidence>
<dbReference type="Pfam" id="PF07690">
    <property type="entry name" value="MFS_1"/>
    <property type="match status" value="1"/>
</dbReference>